<organism evidence="2 3">
    <name type="scientific">Pleurodeles waltl</name>
    <name type="common">Iberian ribbed newt</name>
    <dbReference type="NCBI Taxonomy" id="8319"/>
    <lineage>
        <taxon>Eukaryota</taxon>
        <taxon>Metazoa</taxon>
        <taxon>Chordata</taxon>
        <taxon>Craniata</taxon>
        <taxon>Vertebrata</taxon>
        <taxon>Euteleostomi</taxon>
        <taxon>Amphibia</taxon>
        <taxon>Batrachia</taxon>
        <taxon>Caudata</taxon>
        <taxon>Salamandroidea</taxon>
        <taxon>Salamandridae</taxon>
        <taxon>Pleurodelinae</taxon>
        <taxon>Pleurodeles</taxon>
    </lineage>
</organism>
<protein>
    <submittedName>
        <fullName evidence="2">Uncharacterized protein</fullName>
    </submittedName>
</protein>
<feature type="region of interest" description="Disordered" evidence="1">
    <location>
        <begin position="82"/>
        <end position="117"/>
    </location>
</feature>
<evidence type="ECO:0000256" key="1">
    <source>
        <dbReference type="SAM" id="MobiDB-lite"/>
    </source>
</evidence>
<reference evidence="2" key="1">
    <citation type="journal article" date="2022" name="bioRxiv">
        <title>Sequencing and chromosome-scale assembly of the giantPleurodeles waltlgenome.</title>
        <authorList>
            <person name="Brown T."/>
            <person name="Elewa A."/>
            <person name="Iarovenko S."/>
            <person name="Subramanian E."/>
            <person name="Araus A.J."/>
            <person name="Petzold A."/>
            <person name="Susuki M."/>
            <person name="Suzuki K.-i.T."/>
            <person name="Hayashi T."/>
            <person name="Toyoda A."/>
            <person name="Oliveira C."/>
            <person name="Osipova E."/>
            <person name="Leigh N.D."/>
            <person name="Simon A."/>
            <person name="Yun M.H."/>
        </authorList>
    </citation>
    <scope>NUCLEOTIDE SEQUENCE</scope>
    <source>
        <strain evidence="2">20211129_DDA</strain>
        <tissue evidence="2">Liver</tissue>
    </source>
</reference>
<keyword evidence="3" id="KW-1185">Reference proteome</keyword>
<proteinExistence type="predicted"/>
<sequence length="117" mass="12999">MLPISSRDRERPRPLWAHGLLSFPLCGRAAEAPAAMRNTFGRGPGPKRLAGQARHRVTGLSAGSEPRRRGVYLRARRQGVFLRGQPGPLRSQRRPGRRSSGSRVRSRHLLGSPKLCF</sequence>
<dbReference type="AlphaFoldDB" id="A0AAV7UEX9"/>
<accession>A0AAV7UEX9</accession>
<name>A0AAV7UEX9_PLEWA</name>
<dbReference type="EMBL" id="JANPWB010000005">
    <property type="protein sequence ID" value="KAJ1187525.1"/>
    <property type="molecule type" value="Genomic_DNA"/>
</dbReference>
<evidence type="ECO:0000313" key="3">
    <source>
        <dbReference type="Proteomes" id="UP001066276"/>
    </source>
</evidence>
<gene>
    <name evidence="2" type="ORF">NDU88_004300</name>
</gene>
<comment type="caution">
    <text evidence="2">The sequence shown here is derived from an EMBL/GenBank/DDBJ whole genome shotgun (WGS) entry which is preliminary data.</text>
</comment>
<dbReference type="Proteomes" id="UP001066276">
    <property type="component" value="Chromosome 3_1"/>
</dbReference>
<evidence type="ECO:0000313" key="2">
    <source>
        <dbReference type="EMBL" id="KAJ1187525.1"/>
    </source>
</evidence>
<feature type="region of interest" description="Disordered" evidence="1">
    <location>
        <begin position="37"/>
        <end position="67"/>
    </location>
</feature>